<name>A0A6S7GP70_PARCT</name>
<sequence>MYIFRPSENTIKPLGIRDIFPNGRHIYELLLLYNFTLSKSADIFINAYLLSDLLYESEYEGQMWMLYDSNKMLVGVGDAFSERYNVKLEKGEYFIRLQVRHENKDKLERLNTMEVILEQKITSPLSLDIFPSRSSAMTANSKFTAKTMTPGDIMPLFIGHLPHEKYMKGAKAGHYLSGNIIYLKSNDKKSVSTYPFKYIFSSSAAKKGNQERKESADKTTDDKKSTEANNVSKQMEEAVRDLKITWLPKAQDSSLYEELKQAYADYIPLHLAQLKVLDESKDRDEKLSDIVNLANDIISKIDVTGLLGYYGMKTVSEPDAASKRKEMDKIKAALVETYIKKGNALASIVKKQEENGPIIPGDDSDVDAEEIMRLMAQKELLKDTFQDLLKWVEVTDSKASSFVIAYYLVMKHYGRALRRLLKEGEEKTMTLEQFEKMIELFDDLSWTHCSKHFRNMKLVRYPKNYQPF</sequence>
<dbReference type="OrthoDB" id="10256524at2759"/>
<comment type="caution">
    <text evidence="4">The sequence shown here is derived from an EMBL/GenBank/DDBJ whole genome shotgun (WGS) entry which is preliminary data.</text>
</comment>
<dbReference type="InterPro" id="IPR022229">
    <property type="entry name" value="TPPII_Ig-like-2"/>
</dbReference>
<feature type="domain" description="Tripeptidyl peptidase II second Ig-like" evidence="2">
    <location>
        <begin position="4"/>
        <end position="171"/>
    </location>
</feature>
<dbReference type="InterPro" id="IPR022232">
    <property type="entry name" value="TPPII_C_art"/>
</dbReference>
<reference evidence="4" key="1">
    <citation type="submission" date="2020-04" db="EMBL/GenBank/DDBJ databases">
        <authorList>
            <person name="Alioto T."/>
            <person name="Alioto T."/>
            <person name="Gomez Garrido J."/>
        </authorList>
    </citation>
    <scope>NUCLEOTIDE SEQUENCE</scope>
    <source>
        <strain evidence="4">A484AB</strain>
    </source>
</reference>
<evidence type="ECO:0000313" key="4">
    <source>
        <dbReference type="EMBL" id="CAB3991719.1"/>
    </source>
</evidence>
<evidence type="ECO:0000256" key="1">
    <source>
        <dbReference type="SAM" id="MobiDB-lite"/>
    </source>
</evidence>
<gene>
    <name evidence="4" type="ORF">PACLA_8A009973</name>
</gene>
<feature type="domain" description="Tripeptidyl peptidase II C-terminal" evidence="3">
    <location>
        <begin position="233"/>
        <end position="283"/>
    </location>
</feature>
<dbReference type="Pfam" id="PF12583">
    <property type="entry name" value="TPPII_C"/>
    <property type="match status" value="1"/>
</dbReference>
<evidence type="ECO:0000259" key="2">
    <source>
        <dbReference type="Pfam" id="PF12580"/>
    </source>
</evidence>
<dbReference type="Pfam" id="PF12580">
    <property type="entry name" value="TPPII"/>
    <property type="match status" value="1"/>
</dbReference>
<dbReference type="Proteomes" id="UP001152795">
    <property type="component" value="Unassembled WGS sequence"/>
</dbReference>
<dbReference type="EMBL" id="CACRXK020001906">
    <property type="protein sequence ID" value="CAB3991719.1"/>
    <property type="molecule type" value="Genomic_DNA"/>
</dbReference>
<dbReference type="AlphaFoldDB" id="A0A6S7GP70"/>
<dbReference type="Gene3D" id="1.25.40.710">
    <property type="match status" value="1"/>
</dbReference>
<accession>A0A6S7GP70</accession>
<proteinExistence type="predicted"/>
<feature type="compositionally biased region" description="Basic and acidic residues" evidence="1">
    <location>
        <begin position="209"/>
        <end position="226"/>
    </location>
</feature>
<dbReference type="InterPro" id="IPR046939">
    <property type="entry name" value="TPPII_C_sf"/>
</dbReference>
<evidence type="ECO:0000259" key="3">
    <source>
        <dbReference type="Pfam" id="PF12583"/>
    </source>
</evidence>
<keyword evidence="5" id="KW-1185">Reference proteome</keyword>
<protein>
    <submittedName>
        <fullName evidence="4">Uncharacterized protein</fullName>
    </submittedName>
</protein>
<evidence type="ECO:0000313" key="5">
    <source>
        <dbReference type="Proteomes" id="UP001152795"/>
    </source>
</evidence>
<feature type="region of interest" description="Disordered" evidence="1">
    <location>
        <begin position="209"/>
        <end position="233"/>
    </location>
</feature>
<organism evidence="4 5">
    <name type="scientific">Paramuricea clavata</name>
    <name type="common">Red gorgonian</name>
    <name type="synonym">Violescent sea-whip</name>
    <dbReference type="NCBI Taxonomy" id="317549"/>
    <lineage>
        <taxon>Eukaryota</taxon>
        <taxon>Metazoa</taxon>
        <taxon>Cnidaria</taxon>
        <taxon>Anthozoa</taxon>
        <taxon>Octocorallia</taxon>
        <taxon>Malacalcyonacea</taxon>
        <taxon>Plexauridae</taxon>
        <taxon>Paramuricea</taxon>
    </lineage>
</organism>